<dbReference type="InterPro" id="IPR027417">
    <property type="entry name" value="P-loop_NTPase"/>
</dbReference>
<organism evidence="1 2">
    <name type="scientific">Chamaesiphon polymorphus CCALA 037</name>
    <dbReference type="NCBI Taxonomy" id="2107692"/>
    <lineage>
        <taxon>Bacteria</taxon>
        <taxon>Bacillati</taxon>
        <taxon>Cyanobacteriota</taxon>
        <taxon>Cyanophyceae</taxon>
        <taxon>Gomontiellales</taxon>
        <taxon>Chamaesiphonaceae</taxon>
        <taxon>Chamaesiphon</taxon>
    </lineage>
</organism>
<dbReference type="SUPFAM" id="SSF53795">
    <property type="entry name" value="PEP carboxykinase-like"/>
    <property type="match status" value="1"/>
</dbReference>
<dbReference type="OrthoDB" id="5430844at2"/>
<name>A0A2T1GD92_9CYAN</name>
<protein>
    <recommendedName>
        <fullName evidence="3">Serine/threonine protein kinase</fullName>
    </recommendedName>
</protein>
<dbReference type="Gene3D" id="3.40.50.300">
    <property type="entry name" value="P-loop containing nucleotide triphosphate hydrolases"/>
    <property type="match status" value="1"/>
</dbReference>
<sequence>MKYYRVYGLNLIANIALPGPIAIEAPASGLPVVNAVLGQLPSWLKVAPPDAGMPPNWYPAARDLDKSLAKTVSPLRVWQIADPTDRQEEYFYCRYDDETTFVVDRLGTQIWATWPDDLTLEDTATYLLGPILGFILRLRGTVCLHASAIAIADRVVVLVGAAGAGKSTTAAAFAQRGYPILSDDVVPLIDCGETFLVQSAYPRIRLWDNSVTALYGDVNALPRLVPTHPTWDKRYVDLNAPGYEFQSEPLPLAAIYYLNERGSDPALPQIEPMTIPDRLITLVTNTYTNYLLDKSLRSQEFKILSHLVSQIPMSAITPDLNIAKLPELLDLILADMALPLP</sequence>
<evidence type="ECO:0000313" key="1">
    <source>
        <dbReference type="EMBL" id="PSB55399.1"/>
    </source>
</evidence>
<dbReference type="AlphaFoldDB" id="A0A2T1GD92"/>
<keyword evidence="2" id="KW-1185">Reference proteome</keyword>
<comment type="caution">
    <text evidence="1">The sequence shown here is derived from an EMBL/GenBank/DDBJ whole genome shotgun (WGS) entry which is preliminary data.</text>
</comment>
<reference evidence="1 2" key="1">
    <citation type="submission" date="2018-03" db="EMBL/GenBank/DDBJ databases">
        <title>The ancient ancestry and fast evolution of plastids.</title>
        <authorList>
            <person name="Moore K.R."/>
            <person name="Magnabosco C."/>
            <person name="Momper L."/>
            <person name="Gold D.A."/>
            <person name="Bosak T."/>
            <person name="Fournier G.P."/>
        </authorList>
    </citation>
    <scope>NUCLEOTIDE SEQUENCE [LARGE SCALE GENOMIC DNA]</scope>
    <source>
        <strain evidence="1 2">CCALA 037</strain>
    </source>
</reference>
<gene>
    <name evidence="1" type="ORF">C7B77_15160</name>
</gene>
<evidence type="ECO:0000313" key="2">
    <source>
        <dbReference type="Proteomes" id="UP000238937"/>
    </source>
</evidence>
<dbReference type="Proteomes" id="UP000238937">
    <property type="component" value="Unassembled WGS sequence"/>
</dbReference>
<dbReference type="RefSeq" id="WP_106306325.1">
    <property type="nucleotide sequence ID" value="NZ_PVWO01000189.1"/>
</dbReference>
<proteinExistence type="predicted"/>
<dbReference type="EMBL" id="PVWO01000189">
    <property type="protein sequence ID" value="PSB55399.1"/>
    <property type="molecule type" value="Genomic_DNA"/>
</dbReference>
<accession>A0A2T1GD92</accession>
<evidence type="ECO:0008006" key="3">
    <source>
        <dbReference type="Google" id="ProtNLM"/>
    </source>
</evidence>